<feature type="chain" id="PRO_5039396303" evidence="3">
    <location>
        <begin position="20"/>
        <end position="326"/>
    </location>
</feature>
<keyword evidence="2" id="KW-1133">Transmembrane helix</keyword>
<dbReference type="AlphaFoldDB" id="A0A9D3C059"/>
<evidence type="ECO:0000313" key="4">
    <source>
        <dbReference type="EMBL" id="KAF7226465.1"/>
    </source>
</evidence>
<dbReference type="OMA" id="RTNTHPP"/>
<comment type="caution">
    <text evidence="4">The sequence shown here is derived from an EMBL/GenBank/DDBJ whole genome shotgun (WGS) entry which is preliminary data.</text>
</comment>
<feature type="compositionally biased region" description="Polar residues" evidence="1">
    <location>
        <begin position="40"/>
        <end position="70"/>
    </location>
</feature>
<feature type="region of interest" description="Disordered" evidence="1">
    <location>
        <begin position="131"/>
        <end position="194"/>
    </location>
</feature>
<sequence length="326" mass="35693">METLLTLCIALMFVASAWTQTNTTSIWNTSRDAPTQTVFTRQTSSKSSSAAPQPTTAGSVVTHTFTSLPTFTRGETRPEPNRTTVSMLTSSEPSTTSLSITSSTPAASKRSSNPTITDDYMTELSVTMTTTSPNTTATQNTSHHSSTGSGSTKGPVTQQNPTSRTNTHPPSTSHINGTITPNPNHKPNTDPTTSTPAAISGWGVPGWGVALLVLAALVLLLLLLLLTALVRPTEPSAINDPVLQEFKLKYDGYQLFRSRSEYHCSMVWLMCCRRTNNNFSPYEHLNRRDDIPLYTTHIRFEGNNDRHYEELEKSSRMRSGSYAISQ</sequence>
<feature type="signal peptide" evidence="3">
    <location>
        <begin position="1"/>
        <end position="19"/>
    </location>
</feature>
<feature type="compositionally biased region" description="Low complexity" evidence="1">
    <location>
        <begin position="131"/>
        <end position="152"/>
    </location>
</feature>
<keyword evidence="3" id="KW-0732">Signal</keyword>
<reference evidence="4" key="1">
    <citation type="submission" date="2020-03" db="EMBL/GenBank/DDBJ databases">
        <title>Intra-Species Differences in Population Size shape Life History and Genome Evolution.</title>
        <authorList>
            <person name="Willemsen D."/>
            <person name="Cui R."/>
            <person name="Valenzano D.R."/>
        </authorList>
    </citation>
    <scope>NUCLEOTIDE SEQUENCE</scope>
    <source>
        <strain evidence="4">GRZ</strain>
        <tissue evidence="4">Whole</tissue>
    </source>
</reference>
<feature type="transmembrane region" description="Helical" evidence="2">
    <location>
        <begin position="207"/>
        <end position="230"/>
    </location>
</feature>
<keyword evidence="2" id="KW-0812">Transmembrane</keyword>
<evidence type="ECO:0000313" key="5">
    <source>
        <dbReference type="Proteomes" id="UP000822369"/>
    </source>
</evidence>
<gene>
    <name evidence="4" type="primary">muc1</name>
    <name evidence="4" type="ORF">G4P62_005360</name>
</gene>
<dbReference type="EMBL" id="JAAVVJ010000003">
    <property type="protein sequence ID" value="KAF7226465.1"/>
    <property type="molecule type" value="Genomic_DNA"/>
</dbReference>
<evidence type="ECO:0000256" key="3">
    <source>
        <dbReference type="SAM" id="SignalP"/>
    </source>
</evidence>
<evidence type="ECO:0000256" key="1">
    <source>
        <dbReference type="SAM" id="MobiDB-lite"/>
    </source>
</evidence>
<evidence type="ECO:0000256" key="2">
    <source>
        <dbReference type="SAM" id="Phobius"/>
    </source>
</evidence>
<accession>A0A9D3C059</accession>
<keyword evidence="2" id="KW-0472">Membrane</keyword>
<feature type="compositionally biased region" description="Low complexity" evidence="1">
    <location>
        <begin position="86"/>
        <end position="108"/>
    </location>
</feature>
<dbReference type="Proteomes" id="UP000822369">
    <property type="component" value="Chromosome 3"/>
</dbReference>
<name>A0A9D3C059_NOTFU</name>
<protein>
    <submittedName>
        <fullName evidence="4">Cell surface associated</fullName>
    </submittedName>
</protein>
<proteinExistence type="predicted"/>
<organism evidence="4 5">
    <name type="scientific">Nothobranchius furzeri</name>
    <name type="common">Turquoise killifish</name>
    <dbReference type="NCBI Taxonomy" id="105023"/>
    <lineage>
        <taxon>Eukaryota</taxon>
        <taxon>Metazoa</taxon>
        <taxon>Chordata</taxon>
        <taxon>Craniata</taxon>
        <taxon>Vertebrata</taxon>
        <taxon>Euteleostomi</taxon>
        <taxon>Actinopterygii</taxon>
        <taxon>Neopterygii</taxon>
        <taxon>Teleostei</taxon>
        <taxon>Neoteleostei</taxon>
        <taxon>Acanthomorphata</taxon>
        <taxon>Ovalentaria</taxon>
        <taxon>Atherinomorphae</taxon>
        <taxon>Cyprinodontiformes</taxon>
        <taxon>Nothobranchiidae</taxon>
        <taxon>Nothobranchius</taxon>
    </lineage>
</organism>
<feature type="region of interest" description="Disordered" evidence="1">
    <location>
        <begin position="40"/>
        <end position="118"/>
    </location>
</feature>
<dbReference type="KEGG" id="nfu:107378898"/>
<feature type="compositionally biased region" description="Polar residues" evidence="1">
    <location>
        <begin position="154"/>
        <end position="194"/>
    </location>
</feature>